<proteinExistence type="predicted"/>
<name>A0AA36CI65_9BILA</name>
<keyword evidence="2" id="KW-1185">Reference proteome</keyword>
<gene>
    <name evidence="1" type="ORF">MSPICULIGERA_LOCUS7973</name>
</gene>
<feature type="non-terminal residue" evidence="1">
    <location>
        <position position="428"/>
    </location>
</feature>
<dbReference type="EMBL" id="CATQJA010002039">
    <property type="protein sequence ID" value="CAJ0569495.1"/>
    <property type="molecule type" value="Genomic_DNA"/>
</dbReference>
<sequence length="428" mass="48558">MEPVLIAPVQLLVDRFIGKVSGFQPFKWPAQGEYLFAGAVNAGYNSQARGIEFLMERRNEAKLHAVEPSKVLLLGECVSIRTAFTEKDVRVIKVHMRDNTVYTITSRDFSQLRETLSKATFPHRYVTIQSRPSTSTESSPLSDSGNGEIFDKLPILLLPTTMSRAKRWRDGNYDLHFAADTLNLELTGDILDAWPYRSILWVATGERCLGFEIEDTGVFECACAAPQLAVDNFRNHVKFSTIFRPVQKKTLNTYNRNYTPLREETPLNTSSIAEDEEEYAEVIDSRASTNRTTDSGVSVGEKSLNPITKMVSNSMQELAVKEKPEEKKSFMKFFRRNSAKTRSEKGRDAFEKNADSEWLHVPPPQKSIEDTSEVDRFKTELEAVVKRRELSTKTQATLQHRRVDFSLLDQELAKQFGNLPPSERSSIA</sequence>
<comment type="caution">
    <text evidence="1">The sequence shown here is derived from an EMBL/GenBank/DDBJ whole genome shotgun (WGS) entry which is preliminary data.</text>
</comment>
<evidence type="ECO:0000313" key="2">
    <source>
        <dbReference type="Proteomes" id="UP001177023"/>
    </source>
</evidence>
<organism evidence="1 2">
    <name type="scientific">Mesorhabditis spiculigera</name>
    <dbReference type="NCBI Taxonomy" id="96644"/>
    <lineage>
        <taxon>Eukaryota</taxon>
        <taxon>Metazoa</taxon>
        <taxon>Ecdysozoa</taxon>
        <taxon>Nematoda</taxon>
        <taxon>Chromadorea</taxon>
        <taxon>Rhabditida</taxon>
        <taxon>Rhabditina</taxon>
        <taxon>Rhabditomorpha</taxon>
        <taxon>Rhabditoidea</taxon>
        <taxon>Rhabditidae</taxon>
        <taxon>Mesorhabditinae</taxon>
        <taxon>Mesorhabditis</taxon>
    </lineage>
</organism>
<reference evidence="1" key="1">
    <citation type="submission" date="2023-06" db="EMBL/GenBank/DDBJ databases">
        <authorList>
            <person name="Delattre M."/>
        </authorList>
    </citation>
    <scope>NUCLEOTIDE SEQUENCE</scope>
    <source>
        <strain evidence="1">AF72</strain>
    </source>
</reference>
<evidence type="ECO:0000313" key="1">
    <source>
        <dbReference type="EMBL" id="CAJ0569495.1"/>
    </source>
</evidence>
<dbReference type="Proteomes" id="UP001177023">
    <property type="component" value="Unassembled WGS sequence"/>
</dbReference>
<accession>A0AA36CI65</accession>
<protein>
    <submittedName>
        <fullName evidence="1">Uncharacterized protein</fullName>
    </submittedName>
</protein>
<dbReference type="AlphaFoldDB" id="A0AA36CI65"/>